<keyword evidence="6" id="KW-1003">Cell membrane</keyword>
<evidence type="ECO:0000256" key="3">
    <source>
        <dbReference type="ARBA" id="ARBA00022781"/>
    </source>
</evidence>
<dbReference type="InterPro" id="IPR044911">
    <property type="entry name" value="V-type_ATPase_csu/dsu_dom_3"/>
</dbReference>
<comment type="function">
    <text evidence="6">Component of the A-type ATP synthase that produces ATP from ADP in the presence of a proton gradient across the membrane.</text>
</comment>
<evidence type="ECO:0000313" key="8">
    <source>
        <dbReference type="Proteomes" id="UP000010824"/>
    </source>
</evidence>
<dbReference type="InterPro" id="IPR036079">
    <property type="entry name" value="ATPase_csu/dsu_sf"/>
</dbReference>
<dbReference type="OrthoDB" id="4272at2157"/>
<dbReference type="RefSeq" id="WP_015284301.1">
    <property type="nucleotide sequence ID" value="NC_019943.1"/>
</dbReference>
<dbReference type="KEGG" id="mfo:Metfor_0256"/>
<keyword evidence="3 6" id="KW-0375">Hydrogen ion transport</keyword>
<organism evidence="7 8">
    <name type="scientific">Methanoregula formicica (strain DSM 22288 / NBRC 105244 / SMSP)</name>
    <dbReference type="NCBI Taxonomy" id="593750"/>
    <lineage>
        <taxon>Archaea</taxon>
        <taxon>Methanobacteriati</taxon>
        <taxon>Methanobacteriota</taxon>
        <taxon>Stenosarchaea group</taxon>
        <taxon>Methanomicrobia</taxon>
        <taxon>Methanomicrobiales</taxon>
        <taxon>Methanoregulaceae</taxon>
        <taxon>Methanoregula</taxon>
    </lineage>
</organism>
<dbReference type="Proteomes" id="UP000010824">
    <property type="component" value="Chromosome"/>
</dbReference>
<evidence type="ECO:0000256" key="2">
    <source>
        <dbReference type="ARBA" id="ARBA00022448"/>
    </source>
</evidence>
<reference evidence="8" key="1">
    <citation type="submission" date="2011-12" db="EMBL/GenBank/DDBJ databases">
        <title>Complete sequence of Methanoregula formicicum SMSP.</title>
        <authorList>
            <person name="Lucas S."/>
            <person name="Han J."/>
            <person name="Lapidus A."/>
            <person name="Cheng J.-F."/>
            <person name="Goodwin L."/>
            <person name="Pitluck S."/>
            <person name="Peters L."/>
            <person name="Ovchinnikova G."/>
            <person name="Teshima H."/>
            <person name="Detter J.C."/>
            <person name="Han C."/>
            <person name="Tapia R."/>
            <person name="Land M."/>
            <person name="Hauser L."/>
            <person name="Kyrpides N."/>
            <person name="Ivanova N."/>
            <person name="Pagani I."/>
            <person name="Imachi H."/>
            <person name="Tamaki H."/>
            <person name="Sekiguchi Y."/>
            <person name="Kamagata Y."/>
            <person name="Cadillo-Quiroz H."/>
            <person name="Zinder S."/>
            <person name="Liu W.-T."/>
            <person name="Woyke T."/>
        </authorList>
    </citation>
    <scope>NUCLEOTIDE SEQUENCE [LARGE SCALE GENOMIC DNA]</scope>
    <source>
        <strain evidence="8">DSM 22288 / NBRC 105244 / SMSP</strain>
    </source>
</reference>
<comment type="similarity">
    <text evidence="1 6">Belongs to the V-ATPase V0D/AC39 subunit family.</text>
</comment>
<keyword evidence="8" id="KW-1185">Reference proteome</keyword>
<dbReference type="InterPro" id="IPR014272">
    <property type="entry name" value="ATPase_V0-cplx_csu"/>
</dbReference>
<dbReference type="AlphaFoldDB" id="L0H9C0"/>
<evidence type="ECO:0000256" key="4">
    <source>
        <dbReference type="ARBA" id="ARBA00023065"/>
    </source>
</evidence>
<dbReference type="GO" id="GO:0005886">
    <property type="term" value="C:plasma membrane"/>
    <property type="evidence" value="ECO:0007669"/>
    <property type="project" value="UniProtKB-SubCell"/>
</dbReference>
<dbReference type="EMBL" id="CP003167">
    <property type="protein sequence ID" value="AGB01337.1"/>
    <property type="molecule type" value="Genomic_DNA"/>
</dbReference>
<sequence>MDWGYINARIRGMKSRLLDHRTLDNLILQPDMDSLIAELEKTAYREDLIEAKGKYTGVTAVEYALRNNFVRTFRKVLDFSKEKEARLYISIFLHRWDVQNIKTILRGKNIHVTNEEIVDCLVPVGELDEATLTELVRQPDVKAVIDLLATWDIRWARPLTTAFPEFAKSGDLGMLECALDRFYYNDALQAVSAKGANNAKIRQVLSLEVDVVNIKTILRMVRDRIAPEDAQKFLLEGGQALDEKMIARVLVLPTIAEAAAMLSTTWYPTLHPTRYRFLATIPEDVLRAQKISVIEKQLERHLVREGVDSFLGDPLSVASLIGYFWAKYNEITNIRIISRCKTADFPVENLREELVYV</sequence>
<evidence type="ECO:0000256" key="5">
    <source>
        <dbReference type="ARBA" id="ARBA00023310"/>
    </source>
</evidence>
<dbReference type="InParanoid" id="L0H9C0"/>
<evidence type="ECO:0000256" key="6">
    <source>
        <dbReference type="HAMAP-Rule" id="MF_00314"/>
    </source>
</evidence>
<dbReference type="HAMAP" id="MF_00314">
    <property type="entry name" value="ATP_synth_C_arch"/>
    <property type="match status" value="1"/>
</dbReference>
<name>L0H9C0_METFS</name>
<dbReference type="GO" id="GO:0046933">
    <property type="term" value="F:proton-transporting ATP synthase activity, rotational mechanism"/>
    <property type="evidence" value="ECO:0007669"/>
    <property type="project" value="UniProtKB-UniRule"/>
</dbReference>
<dbReference type="PANTHER" id="PTHR38682:SF1">
    <property type="entry name" value="V-TYPE ATP SYNTHASE SUBUNIT C"/>
    <property type="match status" value="1"/>
</dbReference>
<dbReference type="InterPro" id="IPR035067">
    <property type="entry name" value="V-type_ATPase_csu/dsu"/>
</dbReference>
<proteinExistence type="inferred from homology"/>
<evidence type="ECO:0000313" key="7">
    <source>
        <dbReference type="EMBL" id="AGB01337.1"/>
    </source>
</evidence>
<evidence type="ECO:0000256" key="1">
    <source>
        <dbReference type="ARBA" id="ARBA00006709"/>
    </source>
</evidence>
<dbReference type="Pfam" id="PF01992">
    <property type="entry name" value="vATP-synt_AC39"/>
    <property type="match status" value="1"/>
</dbReference>
<comment type="subunit">
    <text evidence="6">Has multiple subunits with at least A(3), B(3), C, D, E, F, H, I and proteolipid K(x).</text>
</comment>
<dbReference type="HOGENOM" id="CLU_059311_0_1_2"/>
<keyword evidence="6" id="KW-0472">Membrane</keyword>
<keyword evidence="2 6" id="KW-0813">Transport</keyword>
<dbReference type="Gene3D" id="1.10.132.50">
    <property type="entry name" value="ATP synthase (C/AC39) subunit, domain 3"/>
    <property type="match status" value="1"/>
</dbReference>
<dbReference type="GO" id="GO:0046961">
    <property type="term" value="F:proton-transporting ATPase activity, rotational mechanism"/>
    <property type="evidence" value="ECO:0007669"/>
    <property type="project" value="InterPro"/>
</dbReference>
<dbReference type="eggNOG" id="arCOG02459">
    <property type="taxonomic scope" value="Archaea"/>
</dbReference>
<dbReference type="InterPro" id="IPR050873">
    <property type="entry name" value="V-ATPase_V0D/AC39_subunit"/>
</dbReference>
<protein>
    <recommendedName>
        <fullName evidence="6">A-type ATP synthase subunit C</fullName>
    </recommendedName>
</protein>
<dbReference type="GO" id="GO:0005524">
    <property type="term" value="F:ATP binding"/>
    <property type="evidence" value="ECO:0007669"/>
    <property type="project" value="UniProtKB-UniRule"/>
</dbReference>
<dbReference type="InterPro" id="IPR002843">
    <property type="entry name" value="ATPase_V0-cplx_csu/dsu"/>
</dbReference>
<dbReference type="PANTHER" id="PTHR38682">
    <property type="entry name" value="V-TYPE ATP SYNTHASE SUBUNIT C"/>
    <property type="match status" value="1"/>
</dbReference>
<reference evidence="7 8" key="2">
    <citation type="journal article" date="2014" name="Genome Announc.">
        <title>Complete Genome Sequence of Methanoregula formicica SMSPT, a Mesophilic Hydrogenotrophic Methanogen Isolated from a Methanogenic Upflow Anaerobic Sludge Blanket Reactor.</title>
        <authorList>
            <person name="Yamamoto K."/>
            <person name="Tamaki H."/>
            <person name="Cadillo-Quiroz H."/>
            <person name="Imachi H."/>
            <person name="Kyrpides N."/>
            <person name="Woyke T."/>
            <person name="Goodwin L."/>
            <person name="Zinder S.H."/>
            <person name="Kamagata Y."/>
            <person name="Liu W.T."/>
        </authorList>
    </citation>
    <scope>NUCLEOTIDE SEQUENCE [LARGE SCALE GENOMIC DNA]</scope>
    <source>
        <strain evidence="8">DSM 22288 / NBRC 105244 / SMSP</strain>
    </source>
</reference>
<dbReference type="SUPFAM" id="SSF103486">
    <property type="entry name" value="V-type ATP synthase subunit C"/>
    <property type="match status" value="1"/>
</dbReference>
<accession>L0H9C0</accession>
<dbReference type="GeneID" id="14308929"/>
<dbReference type="STRING" id="593750.Metfor_0256"/>
<comment type="subcellular location">
    <subcellularLocation>
        <location evidence="6">Cell membrane</location>
        <topology evidence="6">Peripheral membrane protein</topology>
    </subcellularLocation>
</comment>
<dbReference type="GO" id="GO:0033179">
    <property type="term" value="C:proton-transporting V-type ATPase, V0 domain"/>
    <property type="evidence" value="ECO:0007669"/>
    <property type="project" value="InterPro"/>
</dbReference>
<keyword evidence="4 6" id="KW-0406">Ion transport</keyword>
<gene>
    <name evidence="6" type="primary">atpC</name>
    <name evidence="7" type="ordered locus">Metfor_0256</name>
</gene>
<dbReference type="GO" id="GO:0042777">
    <property type="term" value="P:proton motive force-driven plasma membrane ATP synthesis"/>
    <property type="evidence" value="ECO:0007669"/>
    <property type="project" value="UniProtKB-UniRule"/>
</dbReference>
<dbReference type="Gene3D" id="1.20.1690.10">
    <property type="entry name" value="V-type ATP synthase subunit C domain"/>
    <property type="match status" value="2"/>
</dbReference>
<keyword evidence="5 6" id="KW-0066">ATP synthesis</keyword>